<dbReference type="Gene3D" id="1.10.10.580">
    <property type="entry name" value="Structural maintenance of chromosome 1. Chain E"/>
    <property type="match status" value="1"/>
</dbReference>
<protein>
    <submittedName>
        <fullName evidence="1">Segregation and condensation protein A</fullName>
    </submittedName>
</protein>
<dbReference type="InterPro" id="IPR023093">
    <property type="entry name" value="ScpA-like_C"/>
</dbReference>
<dbReference type="Gene3D" id="6.10.250.2410">
    <property type="match status" value="1"/>
</dbReference>
<dbReference type="InterPro" id="IPR003768">
    <property type="entry name" value="ScpA"/>
</dbReference>
<name>A0A7G9YGX7_9EURY</name>
<dbReference type="PANTHER" id="PTHR33969:SF2">
    <property type="entry name" value="SEGREGATION AND CONDENSATION PROTEIN A"/>
    <property type="match status" value="1"/>
</dbReference>
<proteinExistence type="predicted"/>
<evidence type="ECO:0000313" key="2">
    <source>
        <dbReference type="EMBL" id="QNO47757.1"/>
    </source>
</evidence>
<reference evidence="1" key="1">
    <citation type="submission" date="2020-06" db="EMBL/GenBank/DDBJ databases">
        <title>Unique genomic features of the anaerobic methanotrophic archaea.</title>
        <authorList>
            <person name="Chadwick G.L."/>
            <person name="Skennerton C.T."/>
            <person name="Laso-Perez R."/>
            <person name="Leu A.O."/>
            <person name="Speth D.R."/>
            <person name="Yu H."/>
            <person name="Morgan-Lang C."/>
            <person name="Hatzenpichler R."/>
            <person name="Goudeau D."/>
            <person name="Malmstrom R."/>
            <person name="Brazelton W.J."/>
            <person name="Woyke T."/>
            <person name="Hallam S.J."/>
            <person name="Tyson G.W."/>
            <person name="Wegener G."/>
            <person name="Boetius A."/>
            <person name="Orphan V."/>
        </authorList>
    </citation>
    <scope>NUCLEOTIDE SEQUENCE</scope>
</reference>
<organism evidence="1">
    <name type="scientific">Candidatus Methanogaster sp. ANME-2c ERB4</name>
    <dbReference type="NCBI Taxonomy" id="2759911"/>
    <lineage>
        <taxon>Archaea</taxon>
        <taxon>Methanobacteriati</taxon>
        <taxon>Methanobacteriota</taxon>
        <taxon>Stenosarchaea group</taxon>
        <taxon>Methanomicrobia</taxon>
        <taxon>Methanosarcinales</taxon>
        <taxon>ANME-2 cluster</taxon>
        <taxon>Candidatus Methanogasteraceae</taxon>
        <taxon>Candidatus Methanogaster</taxon>
    </lineage>
</organism>
<gene>
    <name evidence="1" type="primary">scpA</name>
    <name evidence="1" type="ORF">BDMKHGCF_00004</name>
    <name evidence="2" type="ORF">FMEMAFBA_00015</name>
</gene>
<evidence type="ECO:0000313" key="1">
    <source>
        <dbReference type="EMBL" id="QNO47261.1"/>
    </source>
</evidence>
<dbReference type="EMBL" id="MT631253">
    <property type="protein sequence ID" value="QNO47261.1"/>
    <property type="molecule type" value="Genomic_DNA"/>
</dbReference>
<sequence length="221" mass="25992">MSDASIDDPVEILVRLAKDHEIDPWNIDIIEVADKFLEQLETRRSDIRYFGRTLHYAAILLRMKADSVSEEENEDAEAGAEEFDYFDSEEYPVPKPRIFRRSKRPVTLDELISELKKAEKVELRRQNRSKETKEKPLIAVEDILKIAHDENIEESISELLVLLHEKFEQKDVLTLSELLDRDTDGILTYISLLFMATRKQIWLEQPELFSELYIRRCKPNV</sequence>
<dbReference type="EMBL" id="MT631274">
    <property type="protein sequence ID" value="QNO47757.1"/>
    <property type="molecule type" value="Genomic_DNA"/>
</dbReference>
<dbReference type="Pfam" id="PF02616">
    <property type="entry name" value="SMC_ScpA"/>
    <property type="match status" value="2"/>
</dbReference>
<dbReference type="PANTHER" id="PTHR33969">
    <property type="entry name" value="SEGREGATION AND CONDENSATION PROTEIN A"/>
    <property type="match status" value="1"/>
</dbReference>
<accession>A0A7G9YGX7</accession>
<dbReference type="AlphaFoldDB" id="A0A7G9YGX7"/>